<gene>
    <name evidence="2" type="ORF">TRSC58_02503</name>
</gene>
<accession>A0A061J907</accession>
<dbReference type="InterPro" id="IPR035979">
    <property type="entry name" value="RBD_domain_sf"/>
</dbReference>
<dbReference type="SUPFAM" id="SSF54928">
    <property type="entry name" value="RNA-binding domain, RBD"/>
    <property type="match status" value="1"/>
</dbReference>
<dbReference type="OrthoDB" id="241726at2759"/>
<name>A0A061J907_TRYRA</name>
<dbReference type="EMBL" id="AUPL01002503">
    <property type="protein sequence ID" value="ESL09772.1"/>
    <property type="molecule type" value="Genomic_DNA"/>
</dbReference>
<protein>
    <recommendedName>
        <fullName evidence="4">RRM domain-containing protein</fullName>
    </recommendedName>
</protein>
<sequence>MSEPKAFVAAELLEKYFGAPYLFDQANAFFRERVSPKNPNGLEAPPTITCASFLRFVNCIVDEKTIDLLCEAAAASSIVEFLKGENGERYLRRRSFLNPNDDPALRSIVVWPLHRASKPEEVEDFFRPYGTVEYARVMLRPHGDTQPHASFVVCFATVDEAAACAAANISFGEAPSALAQHFLPPRLHVALVEDYRAKTEEKARLQEEMQLKKNVVRAQKALAELNEQGIRRFLRRGVTLKVEGIAPGTPWQTIKMKLGNLSLTNPLLRRGITLLKVEGPDETAPSRPWRAFVICRDEKVAKEMLTSFNLTDGEFGRQLREVCPVLLPLTDAEDEYARRNFPEWCRPRIEAKRADNLKRQRQS</sequence>
<dbReference type="Gene3D" id="3.30.70.330">
    <property type="match status" value="1"/>
</dbReference>
<dbReference type="Proteomes" id="UP000031737">
    <property type="component" value="Unassembled WGS sequence"/>
</dbReference>
<keyword evidence="1" id="KW-0175">Coiled coil</keyword>
<proteinExistence type="predicted"/>
<reference evidence="2 3" key="1">
    <citation type="submission" date="2013-07" db="EMBL/GenBank/DDBJ databases">
        <authorList>
            <person name="Stoco P.H."/>
            <person name="Wagner G."/>
            <person name="Gerber A."/>
            <person name="Zaha A."/>
            <person name="Thompson C."/>
            <person name="Bartholomeu D.C."/>
            <person name="Luckemeyer D.D."/>
            <person name="Bahia D."/>
            <person name="Loreto E."/>
            <person name="Prestes E.B."/>
            <person name="Lima F.M."/>
            <person name="Rodrigues-Luiz G."/>
            <person name="Vallejo G.A."/>
            <person name="Filho J.F."/>
            <person name="Monteiro K.M."/>
            <person name="Tyler K.M."/>
            <person name="de Almeida L.G."/>
            <person name="Ortiz M.F."/>
            <person name="Siervo M.A."/>
            <person name="de Moraes M.H."/>
            <person name="Cunha O.L."/>
            <person name="Mendonca-Neto R."/>
            <person name="Silva R."/>
            <person name="Teixeira S.M."/>
            <person name="Murta S.M."/>
            <person name="Sincero T.C."/>
            <person name="Mendes T.A."/>
            <person name="Urmenyi T.P."/>
            <person name="Silva V.G."/>
            <person name="da Rocha W.D."/>
            <person name="Andersson B."/>
            <person name="Romanha A.J."/>
            <person name="Steindel M."/>
            <person name="de Vasconcelos A.T."/>
            <person name="Grisard E.C."/>
        </authorList>
    </citation>
    <scope>NUCLEOTIDE SEQUENCE [LARGE SCALE GENOMIC DNA]</scope>
    <source>
        <strain evidence="2 3">SC58</strain>
    </source>
</reference>
<dbReference type="GO" id="GO:0003676">
    <property type="term" value="F:nucleic acid binding"/>
    <property type="evidence" value="ECO:0007669"/>
    <property type="project" value="InterPro"/>
</dbReference>
<comment type="caution">
    <text evidence="2">The sequence shown here is derived from an EMBL/GenBank/DDBJ whole genome shotgun (WGS) entry which is preliminary data.</text>
</comment>
<feature type="coiled-coil region" evidence="1">
    <location>
        <begin position="188"/>
        <end position="228"/>
    </location>
</feature>
<dbReference type="InterPro" id="IPR012677">
    <property type="entry name" value="Nucleotide-bd_a/b_plait_sf"/>
</dbReference>
<evidence type="ECO:0000313" key="2">
    <source>
        <dbReference type="EMBL" id="ESL09772.1"/>
    </source>
</evidence>
<evidence type="ECO:0000313" key="3">
    <source>
        <dbReference type="Proteomes" id="UP000031737"/>
    </source>
</evidence>
<dbReference type="CDD" id="cd00590">
    <property type="entry name" value="RRM_SF"/>
    <property type="match status" value="1"/>
</dbReference>
<evidence type="ECO:0008006" key="4">
    <source>
        <dbReference type="Google" id="ProtNLM"/>
    </source>
</evidence>
<dbReference type="VEuPathDB" id="TriTrypDB:TRSC58_02503"/>
<dbReference type="AlphaFoldDB" id="A0A061J907"/>
<evidence type="ECO:0000256" key="1">
    <source>
        <dbReference type="SAM" id="Coils"/>
    </source>
</evidence>
<keyword evidence="3" id="KW-1185">Reference proteome</keyword>
<organism evidence="2 3">
    <name type="scientific">Trypanosoma rangeli SC58</name>
    <dbReference type="NCBI Taxonomy" id="429131"/>
    <lineage>
        <taxon>Eukaryota</taxon>
        <taxon>Discoba</taxon>
        <taxon>Euglenozoa</taxon>
        <taxon>Kinetoplastea</taxon>
        <taxon>Metakinetoplastina</taxon>
        <taxon>Trypanosomatida</taxon>
        <taxon>Trypanosomatidae</taxon>
        <taxon>Trypanosoma</taxon>
        <taxon>Herpetosoma</taxon>
    </lineage>
</organism>